<comment type="similarity">
    <text evidence="2">Belongs to the PAF1 family.</text>
</comment>
<evidence type="ECO:0000256" key="3">
    <source>
        <dbReference type="ARBA" id="ARBA00020462"/>
    </source>
</evidence>
<dbReference type="eggNOG" id="KOG2478">
    <property type="taxonomic scope" value="Eukaryota"/>
</dbReference>
<dbReference type="OMA" id="QECAQMF"/>
<gene>
    <name evidence="5" type="primary">Dyak\GE17932</name>
    <name evidence="5" type="synonym">dyak_GLEANR_1922</name>
    <name evidence="5" type="synonym">GE17932</name>
    <name evidence="5" type="ORF">Dyak_GE17932</name>
</gene>
<dbReference type="AlphaFoldDB" id="B4NW45"/>
<evidence type="ECO:0000313" key="6">
    <source>
        <dbReference type="Proteomes" id="UP000002282"/>
    </source>
</evidence>
<keyword evidence="4" id="KW-0539">Nucleus</keyword>
<dbReference type="InterPro" id="IPR007133">
    <property type="entry name" value="RNA_pol_II-assoc_Paf1"/>
</dbReference>
<evidence type="ECO:0000256" key="4">
    <source>
        <dbReference type="ARBA" id="ARBA00023242"/>
    </source>
</evidence>
<accession>B4NW45</accession>
<dbReference type="Pfam" id="PF03985">
    <property type="entry name" value="Paf1"/>
    <property type="match status" value="2"/>
</dbReference>
<reference evidence="5 6" key="2">
    <citation type="journal article" date="2007" name="PLoS Biol.">
        <title>Principles of genome evolution in the Drosophila melanogaster species group.</title>
        <authorList>
            <person name="Ranz J.M."/>
            <person name="Maurin D."/>
            <person name="Chan Y.S."/>
            <person name="von Grotthuss M."/>
            <person name="Hillier L.W."/>
            <person name="Roote J."/>
            <person name="Ashburner M."/>
            <person name="Bergman C.M."/>
        </authorList>
    </citation>
    <scope>NUCLEOTIDE SEQUENCE [LARGE SCALE GENOMIC DNA]</scope>
    <source>
        <strain evidence="6">Tai18E2 / Tucson 14021-0261.01</strain>
    </source>
</reference>
<dbReference type="PANTHER" id="PTHR23188">
    <property type="entry name" value="RNA POLYMERASE II-ASSOCIATED FACTOR 1 HOMOLOG"/>
    <property type="match status" value="1"/>
</dbReference>
<comment type="subcellular location">
    <subcellularLocation>
        <location evidence="1">Nucleus</location>
    </subcellularLocation>
</comment>
<keyword evidence="6" id="KW-1185">Reference proteome</keyword>
<evidence type="ECO:0000313" key="5">
    <source>
        <dbReference type="EMBL" id="EDW87325.1"/>
    </source>
</evidence>
<organism evidence="5 6">
    <name type="scientific">Drosophila yakuba</name>
    <name type="common">Fruit fly</name>
    <dbReference type="NCBI Taxonomy" id="7245"/>
    <lineage>
        <taxon>Eukaryota</taxon>
        <taxon>Metazoa</taxon>
        <taxon>Ecdysozoa</taxon>
        <taxon>Arthropoda</taxon>
        <taxon>Hexapoda</taxon>
        <taxon>Insecta</taxon>
        <taxon>Pterygota</taxon>
        <taxon>Neoptera</taxon>
        <taxon>Endopterygota</taxon>
        <taxon>Diptera</taxon>
        <taxon>Brachycera</taxon>
        <taxon>Muscomorpha</taxon>
        <taxon>Ephydroidea</taxon>
        <taxon>Drosophilidae</taxon>
        <taxon>Drosophila</taxon>
        <taxon>Sophophora</taxon>
    </lineage>
</organism>
<dbReference type="GO" id="GO:0006368">
    <property type="term" value="P:transcription elongation by RNA polymerase II"/>
    <property type="evidence" value="ECO:0007669"/>
    <property type="project" value="InterPro"/>
</dbReference>
<proteinExistence type="inferred from homology"/>
<dbReference type="HOGENOM" id="CLU_897957_0_0_1"/>
<evidence type="ECO:0000256" key="2">
    <source>
        <dbReference type="ARBA" id="ARBA00007560"/>
    </source>
</evidence>
<reference evidence="5 6" key="1">
    <citation type="journal article" date="2007" name="Nature">
        <title>Evolution of genes and genomes on the Drosophila phylogeny.</title>
        <authorList>
            <consortium name="Drosophila 12 Genomes Consortium"/>
            <person name="Clark A.G."/>
            <person name="Eisen M.B."/>
            <person name="Smith D.R."/>
            <person name="Bergman C.M."/>
            <person name="Oliver B."/>
            <person name="Markow T.A."/>
            <person name="Kaufman T.C."/>
            <person name="Kellis M."/>
            <person name="Gelbart W."/>
            <person name="Iyer V.N."/>
            <person name="Pollard D.A."/>
            <person name="Sackton T.B."/>
            <person name="Larracuente A.M."/>
            <person name="Singh N.D."/>
            <person name="Abad J.P."/>
            <person name="Abt D.N."/>
            <person name="Adryan B."/>
            <person name="Aguade M."/>
            <person name="Akashi H."/>
            <person name="Anderson W.W."/>
            <person name="Aquadro C.F."/>
            <person name="Ardell D.H."/>
            <person name="Arguello R."/>
            <person name="Artieri C.G."/>
            <person name="Barbash D.A."/>
            <person name="Barker D."/>
            <person name="Barsanti P."/>
            <person name="Batterham P."/>
            <person name="Batzoglou S."/>
            <person name="Begun D."/>
            <person name="Bhutkar A."/>
            <person name="Blanco E."/>
            <person name="Bosak S.A."/>
            <person name="Bradley R.K."/>
            <person name="Brand A.D."/>
            <person name="Brent M.R."/>
            <person name="Brooks A.N."/>
            <person name="Brown R.H."/>
            <person name="Butlin R.K."/>
            <person name="Caggese C."/>
            <person name="Calvi B.R."/>
            <person name="Bernardo de Carvalho A."/>
            <person name="Caspi A."/>
            <person name="Castrezana S."/>
            <person name="Celniker S.E."/>
            <person name="Chang J.L."/>
            <person name="Chapple C."/>
            <person name="Chatterji S."/>
            <person name="Chinwalla A."/>
            <person name="Civetta A."/>
            <person name="Clifton S.W."/>
            <person name="Comeron J.M."/>
            <person name="Costello J.C."/>
            <person name="Coyne J.A."/>
            <person name="Daub J."/>
            <person name="David R.G."/>
            <person name="Delcher A.L."/>
            <person name="Delehaunty K."/>
            <person name="Do C.B."/>
            <person name="Ebling H."/>
            <person name="Edwards K."/>
            <person name="Eickbush T."/>
            <person name="Evans J.D."/>
            <person name="Filipski A."/>
            <person name="Findeiss S."/>
            <person name="Freyhult E."/>
            <person name="Fulton L."/>
            <person name="Fulton R."/>
            <person name="Garcia A.C."/>
            <person name="Gardiner A."/>
            <person name="Garfield D.A."/>
            <person name="Garvin B.E."/>
            <person name="Gibson G."/>
            <person name="Gilbert D."/>
            <person name="Gnerre S."/>
            <person name="Godfrey J."/>
            <person name="Good R."/>
            <person name="Gotea V."/>
            <person name="Gravely B."/>
            <person name="Greenberg A.J."/>
            <person name="Griffiths-Jones S."/>
            <person name="Gross S."/>
            <person name="Guigo R."/>
            <person name="Gustafson E.A."/>
            <person name="Haerty W."/>
            <person name="Hahn M.W."/>
            <person name="Halligan D.L."/>
            <person name="Halpern A.L."/>
            <person name="Halter G.M."/>
            <person name="Han M.V."/>
            <person name="Heger A."/>
            <person name="Hillier L."/>
            <person name="Hinrichs A.S."/>
            <person name="Holmes I."/>
            <person name="Hoskins R.A."/>
            <person name="Hubisz M.J."/>
            <person name="Hultmark D."/>
            <person name="Huntley M.A."/>
            <person name="Jaffe D.B."/>
            <person name="Jagadeeshan S."/>
            <person name="Jeck W.R."/>
            <person name="Johnson J."/>
            <person name="Jones C.D."/>
            <person name="Jordan W.C."/>
            <person name="Karpen G.H."/>
            <person name="Kataoka E."/>
            <person name="Keightley P.D."/>
            <person name="Kheradpour P."/>
            <person name="Kirkness E.F."/>
            <person name="Koerich L.B."/>
            <person name="Kristiansen K."/>
            <person name="Kudrna D."/>
            <person name="Kulathinal R.J."/>
            <person name="Kumar S."/>
            <person name="Kwok R."/>
            <person name="Lander E."/>
            <person name="Langley C.H."/>
            <person name="Lapoint R."/>
            <person name="Lazzaro B.P."/>
            <person name="Lee S.J."/>
            <person name="Levesque L."/>
            <person name="Li R."/>
            <person name="Lin C.F."/>
            <person name="Lin M.F."/>
            <person name="Lindblad-Toh K."/>
            <person name="Llopart A."/>
            <person name="Long M."/>
            <person name="Low L."/>
            <person name="Lozovsky E."/>
            <person name="Lu J."/>
            <person name="Luo M."/>
            <person name="Machado C.A."/>
            <person name="Makalowski W."/>
            <person name="Marzo M."/>
            <person name="Matsuda M."/>
            <person name="Matzkin L."/>
            <person name="McAllister B."/>
            <person name="McBride C.S."/>
            <person name="McKernan B."/>
            <person name="McKernan K."/>
            <person name="Mendez-Lago M."/>
            <person name="Minx P."/>
            <person name="Mollenhauer M.U."/>
            <person name="Montooth K."/>
            <person name="Mount S.M."/>
            <person name="Mu X."/>
            <person name="Myers E."/>
            <person name="Negre B."/>
            <person name="Newfeld S."/>
            <person name="Nielsen R."/>
            <person name="Noor M.A."/>
            <person name="O'Grady P."/>
            <person name="Pachter L."/>
            <person name="Papaceit M."/>
            <person name="Parisi M.J."/>
            <person name="Parisi M."/>
            <person name="Parts L."/>
            <person name="Pedersen J.S."/>
            <person name="Pesole G."/>
            <person name="Phillippy A.M."/>
            <person name="Ponting C.P."/>
            <person name="Pop M."/>
            <person name="Porcelli D."/>
            <person name="Powell J.R."/>
            <person name="Prohaska S."/>
            <person name="Pruitt K."/>
            <person name="Puig M."/>
            <person name="Quesneville H."/>
            <person name="Ram K.R."/>
            <person name="Rand D."/>
            <person name="Rasmussen M.D."/>
            <person name="Reed L.K."/>
            <person name="Reenan R."/>
            <person name="Reily A."/>
            <person name="Remington K.A."/>
            <person name="Rieger T.T."/>
            <person name="Ritchie M.G."/>
            <person name="Robin C."/>
            <person name="Rogers Y.H."/>
            <person name="Rohde C."/>
            <person name="Rozas J."/>
            <person name="Rubenfield M.J."/>
            <person name="Ruiz A."/>
            <person name="Russo S."/>
            <person name="Salzberg S.L."/>
            <person name="Sanchez-Gracia A."/>
            <person name="Saranga D.J."/>
            <person name="Sato H."/>
            <person name="Schaeffer S.W."/>
            <person name="Schatz M.C."/>
            <person name="Schlenke T."/>
            <person name="Schwartz R."/>
            <person name="Segarra C."/>
            <person name="Singh R.S."/>
            <person name="Sirot L."/>
            <person name="Sirota M."/>
            <person name="Sisneros N.B."/>
            <person name="Smith C.D."/>
            <person name="Smith T.F."/>
            <person name="Spieth J."/>
            <person name="Stage D.E."/>
            <person name="Stark A."/>
            <person name="Stephan W."/>
            <person name="Strausberg R.L."/>
            <person name="Strempel S."/>
            <person name="Sturgill D."/>
            <person name="Sutton G."/>
            <person name="Sutton G.G."/>
            <person name="Tao W."/>
            <person name="Teichmann S."/>
            <person name="Tobari Y.N."/>
            <person name="Tomimura Y."/>
            <person name="Tsolas J.M."/>
            <person name="Valente V.L."/>
            <person name="Venter E."/>
            <person name="Venter J.C."/>
            <person name="Vicario S."/>
            <person name="Vieira F.G."/>
            <person name="Vilella A.J."/>
            <person name="Villasante A."/>
            <person name="Walenz B."/>
            <person name="Wang J."/>
            <person name="Wasserman M."/>
            <person name="Watts T."/>
            <person name="Wilson D."/>
            <person name="Wilson R.K."/>
            <person name="Wing R.A."/>
            <person name="Wolfner M.F."/>
            <person name="Wong A."/>
            <person name="Wong G.K."/>
            <person name="Wu C.I."/>
            <person name="Wu G."/>
            <person name="Yamamoto D."/>
            <person name="Yang H.P."/>
            <person name="Yang S.P."/>
            <person name="Yorke J.A."/>
            <person name="Yoshida K."/>
            <person name="Zdobnov E."/>
            <person name="Zhang P."/>
            <person name="Zhang Y."/>
            <person name="Zimin A.V."/>
            <person name="Baldwin J."/>
            <person name="Abdouelleil A."/>
            <person name="Abdulkadir J."/>
            <person name="Abebe A."/>
            <person name="Abera B."/>
            <person name="Abreu J."/>
            <person name="Acer S.C."/>
            <person name="Aftuck L."/>
            <person name="Alexander A."/>
            <person name="An P."/>
            <person name="Anderson E."/>
            <person name="Anderson S."/>
            <person name="Arachi H."/>
            <person name="Azer M."/>
            <person name="Bachantsang P."/>
            <person name="Barry A."/>
            <person name="Bayul T."/>
            <person name="Berlin A."/>
            <person name="Bessette D."/>
            <person name="Bloom T."/>
            <person name="Blye J."/>
            <person name="Boguslavskiy L."/>
            <person name="Bonnet C."/>
            <person name="Boukhgalter B."/>
            <person name="Bourzgui I."/>
            <person name="Brown A."/>
            <person name="Cahill P."/>
            <person name="Channer S."/>
            <person name="Cheshatsang Y."/>
            <person name="Chuda L."/>
            <person name="Citroen M."/>
            <person name="Collymore A."/>
            <person name="Cooke P."/>
            <person name="Costello M."/>
            <person name="D'Aco K."/>
            <person name="Daza R."/>
            <person name="De Haan G."/>
            <person name="DeGray S."/>
            <person name="DeMaso C."/>
            <person name="Dhargay N."/>
            <person name="Dooley K."/>
            <person name="Dooley E."/>
            <person name="Doricent M."/>
            <person name="Dorje P."/>
            <person name="Dorjee K."/>
            <person name="Dupes A."/>
            <person name="Elong R."/>
            <person name="Falk J."/>
            <person name="Farina A."/>
            <person name="Faro S."/>
            <person name="Ferguson D."/>
            <person name="Fisher S."/>
            <person name="Foley C.D."/>
            <person name="Franke A."/>
            <person name="Friedrich D."/>
            <person name="Gadbois L."/>
            <person name="Gearin G."/>
            <person name="Gearin C.R."/>
            <person name="Giannoukos G."/>
            <person name="Goode T."/>
            <person name="Graham J."/>
            <person name="Grandbois E."/>
            <person name="Grewal S."/>
            <person name="Gyaltsen K."/>
            <person name="Hafez N."/>
            <person name="Hagos B."/>
            <person name="Hall J."/>
            <person name="Henson C."/>
            <person name="Hollinger A."/>
            <person name="Honan T."/>
            <person name="Huard M.D."/>
            <person name="Hughes L."/>
            <person name="Hurhula B."/>
            <person name="Husby M.E."/>
            <person name="Kamat A."/>
            <person name="Kanga B."/>
            <person name="Kashin S."/>
            <person name="Khazanovich D."/>
            <person name="Kisner P."/>
            <person name="Lance K."/>
            <person name="Lara M."/>
            <person name="Lee W."/>
            <person name="Lennon N."/>
            <person name="Letendre F."/>
            <person name="LeVine R."/>
            <person name="Lipovsky A."/>
            <person name="Liu X."/>
            <person name="Liu J."/>
            <person name="Liu S."/>
            <person name="Lokyitsang T."/>
            <person name="Lokyitsang Y."/>
            <person name="Lubonja R."/>
            <person name="Lui A."/>
            <person name="MacDonald P."/>
            <person name="Magnisalis V."/>
            <person name="Maru K."/>
            <person name="Matthews C."/>
            <person name="McCusker W."/>
            <person name="McDonough S."/>
            <person name="Mehta T."/>
            <person name="Meldrim J."/>
            <person name="Meneus L."/>
            <person name="Mihai O."/>
            <person name="Mihalev A."/>
            <person name="Mihova T."/>
            <person name="Mittelman R."/>
            <person name="Mlenga V."/>
            <person name="Montmayeur A."/>
            <person name="Mulrain L."/>
            <person name="Navidi A."/>
            <person name="Naylor J."/>
            <person name="Negash T."/>
            <person name="Nguyen T."/>
            <person name="Nguyen N."/>
            <person name="Nicol R."/>
            <person name="Norbu C."/>
            <person name="Norbu N."/>
            <person name="Novod N."/>
            <person name="O'Neill B."/>
            <person name="Osman S."/>
            <person name="Markiewicz E."/>
            <person name="Oyono O.L."/>
            <person name="Patti C."/>
            <person name="Phunkhang P."/>
            <person name="Pierre F."/>
            <person name="Priest M."/>
            <person name="Raghuraman S."/>
            <person name="Rege F."/>
            <person name="Reyes R."/>
            <person name="Rise C."/>
            <person name="Rogov P."/>
            <person name="Ross K."/>
            <person name="Ryan E."/>
            <person name="Settipalli S."/>
            <person name="Shea T."/>
            <person name="Sherpa N."/>
            <person name="Shi L."/>
            <person name="Shih D."/>
            <person name="Sparrow T."/>
            <person name="Spaulding J."/>
            <person name="Stalker J."/>
            <person name="Stange-Thomann N."/>
            <person name="Stavropoulos S."/>
            <person name="Stone C."/>
            <person name="Strader C."/>
            <person name="Tesfaye S."/>
            <person name="Thomson T."/>
            <person name="Thoulutsang Y."/>
            <person name="Thoulutsang D."/>
            <person name="Topham K."/>
            <person name="Topping I."/>
            <person name="Tsamla T."/>
            <person name="Vassiliev H."/>
            <person name="Vo A."/>
            <person name="Wangchuk T."/>
            <person name="Wangdi T."/>
            <person name="Weiand M."/>
            <person name="Wilkinson J."/>
            <person name="Wilson A."/>
            <person name="Yadav S."/>
            <person name="Young G."/>
            <person name="Yu Q."/>
            <person name="Zembek L."/>
            <person name="Zhong D."/>
            <person name="Zimmer A."/>
            <person name="Zwirko Z."/>
            <person name="Jaffe D.B."/>
            <person name="Alvarez P."/>
            <person name="Brockman W."/>
            <person name="Butler J."/>
            <person name="Chin C."/>
            <person name="Gnerre S."/>
            <person name="Grabherr M."/>
            <person name="Kleber M."/>
            <person name="Mauceli E."/>
            <person name="MacCallum I."/>
        </authorList>
    </citation>
    <scope>NUCLEOTIDE SEQUENCE [LARGE SCALE GENOMIC DNA]</scope>
    <source>
        <strain evidence="6">Tai18E2 / Tucson 14021-0261.01</strain>
    </source>
</reference>
<evidence type="ECO:0000256" key="1">
    <source>
        <dbReference type="ARBA" id="ARBA00004123"/>
    </source>
</evidence>
<sequence length="311" mass="36290">MAAEVVYNQGNRDEEHNQFICPIVYTNEMPTPPKDCKYLPCGQIIREYGKEPVLIHKLETRFSQLFKGLHELFKIDLMDQKAYDELPGNVQPMDPRDAALLKDIEALDCGYPRRSHIQECGQMFAKERVQPPRPRTRLQRSVAMLRAPSNLEPISLELQKAMIDGSFRDIKKPLLRHPTKPGSNARPVMTLPVFPDTDLQDYRFVQMKFDIPPHDNNQNLIKDCGSCLINFRYIQDIAETMEKVYLSDHRYREEKAGDNLERSERFILREEDGVIYYVSVDKYISLRRERPRPQASANKCLLVTRVEMETM</sequence>
<protein>
    <recommendedName>
        <fullName evidence="3">RNA polymerase II-associated factor 1 homolog</fullName>
    </recommendedName>
</protein>
<dbReference type="PhylomeDB" id="B4NW45"/>
<dbReference type="GO" id="GO:0000993">
    <property type="term" value="F:RNA polymerase II complex binding"/>
    <property type="evidence" value="ECO:0007669"/>
    <property type="project" value="TreeGrafter"/>
</dbReference>
<dbReference type="GO" id="GO:0003682">
    <property type="term" value="F:chromatin binding"/>
    <property type="evidence" value="ECO:0007669"/>
    <property type="project" value="TreeGrafter"/>
</dbReference>
<dbReference type="PANTHER" id="PTHR23188:SF12">
    <property type="entry name" value="RNA POLYMERASE II-ASSOCIATED FACTOR 1 HOMOLOG"/>
    <property type="match status" value="1"/>
</dbReference>
<dbReference type="EMBL" id="CM000157">
    <property type="protein sequence ID" value="EDW87325.1"/>
    <property type="molecule type" value="Genomic_DNA"/>
</dbReference>
<dbReference type="Proteomes" id="UP000002282">
    <property type="component" value="Chromosome 2L"/>
</dbReference>
<dbReference type="GO" id="GO:0016593">
    <property type="term" value="C:Cdc73/Paf1 complex"/>
    <property type="evidence" value="ECO:0007669"/>
    <property type="project" value="InterPro"/>
</dbReference>
<name>B4NW45_DROYA</name>
<dbReference type="OrthoDB" id="10260285at2759"/>